<reference evidence="5" key="1">
    <citation type="submission" date="2018-10" db="EMBL/GenBank/DDBJ databases">
        <title>Population genomic analysis revealed the cold adaptation of white poplar.</title>
        <authorList>
            <person name="Liu Y.-J."/>
        </authorList>
    </citation>
    <scope>NUCLEOTIDE SEQUENCE [LARGE SCALE GENOMIC DNA]</scope>
    <source>
        <strain evidence="5">PAL-ZL1</strain>
    </source>
</reference>
<feature type="region of interest" description="Disordered" evidence="3">
    <location>
        <begin position="31"/>
        <end position="55"/>
    </location>
</feature>
<gene>
    <name evidence="5" type="ORF">D5086_0000220360</name>
</gene>
<keyword evidence="2" id="KW-0560">Oxidoreductase</keyword>
<protein>
    <submittedName>
        <fullName evidence="5">Cinnamoyl-CoA reductase 1-like isoform X2</fullName>
    </submittedName>
</protein>
<dbReference type="InterPro" id="IPR050425">
    <property type="entry name" value="NAD(P)_dehydrat-like"/>
</dbReference>
<dbReference type="STRING" id="43335.A0A4U5P714"/>
<dbReference type="EMBL" id="RCHU01000760">
    <property type="protein sequence ID" value="TKR91591.1"/>
    <property type="molecule type" value="Genomic_DNA"/>
</dbReference>
<dbReference type="PANTHER" id="PTHR10366:SF849">
    <property type="entry name" value="NAD-DEPENDENT EPIMERASE_DEHYDRATASE DOMAIN-CONTAINING PROTEIN"/>
    <property type="match status" value="1"/>
</dbReference>
<evidence type="ECO:0000256" key="3">
    <source>
        <dbReference type="SAM" id="MobiDB-lite"/>
    </source>
</evidence>
<dbReference type="CDD" id="cd08958">
    <property type="entry name" value="FR_SDR_e"/>
    <property type="match status" value="1"/>
</dbReference>
<sequence length="504" mass="56003">MSASIEALAMAGVDYLIHNLDIEEWEQEELELPPPHLLADEEEEEEVERKSKDSFPPPAMKKILLSIDKCCNCEGCRKKVDRILSETKGMEGNATRSWNADNLLTVTMTGTIDIQALTDRFWKRMHKKNVDVKILALKDEDEKKVGSKSSSKEKPIEKSDPASSEKDDSTKSSPEEKTSENEKSNEEALTAYDPKRTEHLLNLDGAKERLHLLKANLVEEGSFDPVVDGCESVFHVASPVLLGTNDPQADLVEPAVKGTLNVLKSCAKFPCVKRVILTSSMASVAFNGKPLTPDVVVDETWFSDSAFCVSNKVCLFLLYQFREFVLKHFLYDNLFLVIQLWYMASKTLAEEAAWKFAKETGIDMVTINPGFVIGPLLQPTLNSSVELFLDHINGGAPGLPSEIYRFVDVRDVAYAHIQALEIPSASGRYCLVGRVTNVSDAVKIALELYPTLPLPEKCADDRPSPLNYEVSKAKAKTLGLDFTPLEVSVKDTIESLKEKGFLNV</sequence>
<dbReference type="PANTHER" id="PTHR10366">
    <property type="entry name" value="NAD DEPENDENT EPIMERASE/DEHYDRATASE"/>
    <property type="match status" value="1"/>
</dbReference>
<evidence type="ECO:0000256" key="1">
    <source>
        <dbReference type="ARBA" id="ARBA00022857"/>
    </source>
</evidence>
<organism evidence="5">
    <name type="scientific">Populus alba</name>
    <name type="common">White poplar</name>
    <dbReference type="NCBI Taxonomy" id="43335"/>
    <lineage>
        <taxon>Eukaryota</taxon>
        <taxon>Viridiplantae</taxon>
        <taxon>Streptophyta</taxon>
        <taxon>Embryophyta</taxon>
        <taxon>Tracheophyta</taxon>
        <taxon>Spermatophyta</taxon>
        <taxon>Magnoliopsida</taxon>
        <taxon>eudicotyledons</taxon>
        <taxon>Gunneridae</taxon>
        <taxon>Pentapetalae</taxon>
        <taxon>rosids</taxon>
        <taxon>fabids</taxon>
        <taxon>Malpighiales</taxon>
        <taxon>Salicaceae</taxon>
        <taxon>Saliceae</taxon>
        <taxon>Populus</taxon>
    </lineage>
</organism>
<evidence type="ECO:0000259" key="4">
    <source>
        <dbReference type="Pfam" id="PF07993"/>
    </source>
</evidence>
<comment type="caution">
    <text evidence="5">The sequence shown here is derived from an EMBL/GenBank/DDBJ whole genome shotgun (WGS) entry which is preliminary data.</text>
</comment>
<feature type="region of interest" description="Disordered" evidence="3">
    <location>
        <begin position="141"/>
        <end position="196"/>
    </location>
</feature>
<keyword evidence="1" id="KW-0521">NADP</keyword>
<dbReference type="SUPFAM" id="SSF51735">
    <property type="entry name" value="NAD(P)-binding Rossmann-fold domains"/>
    <property type="match status" value="1"/>
</dbReference>
<dbReference type="Gene3D" id="3.40.50.720">
    <property type="entry name" value="NAD(P)-binding Rossmann-like Domain"/>
    <property type="match status" value="1"/>
</dbReference>
<dbReference type="InterPro" id="IPR013120">
    <property type="entry name" value="FAR_NAD-bd"/>
</dbReference>
<dbReference type="GO" id="GO:0016616">
    <property type="term" value="F:oxidoreductase activity, acting on the CH-OH group of donors, NAD or NADP as acceptor"/>
    <property type="evidence" value="ECO:0007669"/>
    <property type="project" value="TreeGrafter"/>
</dbReference>
<feature type="domain" description="Thioester reductase (TE)" evidence="4">
    <location>
        <begin position="219"/>
        <end position="378"/>
    </location>
</feature>
<evidence type="ECO:0000313" key="5">
    <source>
        <dbReference type="EMBL" id="TKR91591.1"/>
    </source>
</evidence>
<evidence type="ECO:0000256" key="2">
    <source>
        <dbReference type="ARBA" id="ARBA00023002"/>
    </source>
</evidence>
<feature type="compositionally biased region" description="Basic and acidic residues" evidence="3">
    <location>
        <begin position="141"/>
        <end position="186"/>
    </location>
</feature>
<dbReference type="Pfam" id="PF07993">
    <property type="entry name" value="NAD_binding_4"/>
    <property type="match status" value="1"/>
</dbReference>
<dbReference type="AlphaFoldDB" id="A0A4U5P714"/>
<dbReference type="InterPro" id="IPR036291">
    <property type="entry name" value="NAD(P)-bd_dom_sf"/>
</dbReference>
<dbReference type="FunFam" id="3.40.50.720:FF:001290">
    <property type="entry name" value="Os02g0811600 protein"/>
    <property type="match status" value="1"/>
</dbReference>
<accession>A0A4U5P714</accession>
<proteinExistence type="predicted"/>
<name>A0A4U5P714_POPAL</name>
<dbReference type="Gene3D" id="3.30.70.100">
    <property type="match status" value="1"/>
</dbReference>